<sequence length="45" mass="5500">MNHTQVITATRWPCKMKQQIFALEGSKIWVKWRIHFLNIWLINCD</sequence>
<accession>A0A2P2R3T3</accession>
<protein>
    <submittedName>
        <fullName evidence="1">Uncharacterized protein</fullName>
    </submittedName>
</protein>
<dbReference type="EMBL" id="GGEC01093394">
    <property type="protein sequence ID" value="MBX73878.1"/>
    <property type="molecule type" value="Transcribed_RNA"/>
</dbReference>
<evidence type="ECO:0000313" key="1">
    <source>
        <dbReference type="EMBL" id="MBX73878.1"/>
    </source>
</evidence>
<organism evidence="1">
    <name type="scientific">Rhizophora mucronata</name>
    <name type="common">Asiatic mangrove</name>
    <dbReference type="NCBI Taxonomy" id="61149"/>
    <lineage>
        <taxon>Eukaryota</taxon>
        <taxon>Viridiplantae</taxon>
        <taxon>Streptophyta</taxon>
        <taxon>Embryophyta</taxon>
        <taxon>Tracheophyta</taxon>
        <taxon>Spermatophyta</taxon>
        <taxon>Magnoliopsida</taxon>
        <taxon>eudicotyledons</taxon>
        <taxon>Gunneridae</taxon>
        <taxon>Pentapetalae</taxon>
        <taxon>rosids</taxon>
        <taxon>fabids</taxon>
        <taxon>Malpighiales</taxon>
        <taxon>Rhizophoraceae</taxon>
        <taxon>Rhizophora</taxon>
    </lineage>
</organism>
<reference evidence="1" key="1">
    <citation type="submission" date="2018-02" db="EMBL/GenBank/DDBJ databases">
        <title>Rhizophora mucronata_Transcriptome.</title>
        <authorList>
            <person name="Meera S.P."/>
            <person name="Sreeshan A."/>
            <person name="Augustine A."/>
        </authorList>
    </citation>
    <scope>NUCLEOTIDE SEQUENCE</scope>
    <source>
        <tissue evidence="1">Leaf</tissue>
    </source>
</reference>
<proteinExistence type="predicted"/>
<dbReference type="AlphaFoldDB" id="A0A2P2R3T3"/>
<name>A0A2P2R3T3_RHIMU</name>